<dbReference type="SUPFAM" id="SSF49478">
    <property type="entry name" value="Cna protein B-type domain"/>
    <property type="match status" value="1"/>
</dbReference>
<dbReference type="Pfam" id="PF02469">
    <property type="entry name" value="Fasciclin"/>
    <property type="match status" value="1"/>
</dbReference>
<dbReference type="AlphaFoldDB" id="A0A3E1YG78"/>
<evidence type="ECO:0000259" key="8">
    <source>
        <dbReference type="PROSITE" id="PS50222"/>
    </source>
</evidence>
<name>A0A3E1YG78_9BACT</name>
<dbReference type="PROSITE" id="PS51257">
    <property type="entry name" value="PROKAR_LIPOPROTEIN"/>
    <property type="match status" value="1"/>
</dbReference>
<dbReference type="GO" id="GO:0009279">
    <property type="term" value="C:cell outer membrane"/>
    <property type="evidence" value="ECO:0007669"/>
    <property type="project" value="UniProtKB-SubCell"/>
</dbReference>
<dbReference type="Gene3D" id="2.30.180.10">
    <property type="entry name" value="FAS1 domain"/>
    <property type="match status" value="1"/>
</dbReference>
<dbReference type="PROSITE" id="PS50222">
    <property type="entry name" value="EF_HAND_2"/>
    <property type="match status" value="1"/>
</dbReference>
<dbReference type="EMBL" id="QPMM01000001">
    <property type="protein sequence ID" value="RFS26389.1"/>
    <property type="molecule type" value="Genomic_DNA"/>
</dbReference>
<evidence type="ECO:0000256" key="3">
    <source>
        <dbReference type="ARBA" id="ARBA00022729"/>
    </source>
</evidence>
<evidence type="ECO:0000256" key="1">
    <source>
        <dbReference type="ARBA" id="ARBA00004442"/>
    </source>
</evidence>
<dbReference type="Gene3D" id="2.60.40.10">
    <property type="entry name" value="Immunoglobulins"/>
    <property type="match status" value="1"/>
</dbReference>
<protein>
    <submittedName>
        <fullName evidence="9">RagB/SusD family nutrient uptake outer membrane protein</fullName>
    </submittedName>
</protein>
<organism evidence="9 10">
    <name type="scientific">Chitinophaga silvatica</name>
    <dbReference type="NCBI Taxonomy" id="2282649"/>
    <lineage>
        <taxon>Bacteria</taxon>
        <taxon>Pseudomonadati</taxon>
        <taxon>Bacteroidota</taxon>
        <taxon>Chitinophagia</taxon>
        <taxon>Chitinophagales</taxon>
        <taxon>Chitinophagaceae</taxon>
        <taxon>Chitinophaga</taxon>
    </lineage>
</organism>
<keyword evidence="10" id="KW-1185">Reference proteome</keyword>
<keyword evidence="4" id="KW-0472">Membrane</keyword>
<evidence type="ECO:0000313" key="9">
    <source>
        <dbReference type="EMBL" id="RFS26389.1"/>
    </source>
</evidence>
<dbReference type="SUPFAM" id="SSF82153">
    <property type="entry name" value="FAS1 domain"/>
    <property type="match status" value="1"/>
</dbReference>
<comment type="similarity">
    <text evidence="2">Belongs to the SusD family.</text>
</comment>
<dbReference type="RefSeq" id="WP_116973581.1">
    <property type="nucleotide sequence ID" value="NZ_QPMM01000001.1"/>
</dbReference>
<comment type="subcellular location">
    <subcellularLocation>
        <location evidence="1">Cell outer membrane</location>
    </subcellularLocation>
</comment>
<evidence type="ECO:0000256" key="6">
    <source>
        <dbReference type="SAM" id="SignalP"/>
    </source>
</evidence>
<dbReference type="PROSITE" id="PS00018">
    <property type="entry name" value="EF_HAND_1"/>
    <property type="match status" value="1"/>
</dbReference>
<dbReference type="SUPFAM" id="SSF48452">
    <property type="entry name" value="TPR-like"/>
    <property type="match status" value="1"/>
</dbReference>
<feature type="domain" description="FAS1" evidence="7">
    <location>
        <begin position="39"/>
        <end position="172"/>
    </location>
</feature>
<dbReference type="InterPro" id="IPR036378">
    <property type="entry name" value="FAS1_dom_sf"/>
</dbReference>
<dbReference type="Proteomes" id="UP000260644">
    <property type="component" value="Unassembled WGS sequence"/>
</dbReference>
<dbReference type="GO" id="GO:0005509">
    <property type="term" value="F:calcium ion binding"/>
    <property type="evidence" value="ECO:0007669"/>
    <property type="project" value="InterPro"/>
</dbReference>
<feature type="signal peptide" evidence="6">
    <location>
        <begin position="1"/>
        <end position="19"/>
    </location>
</feature>
<gene>
    <name evidence="9" type="ORF">DVR12_00955</name>
</gene>
<dbReference type="OrthoDB" id="611136at2"/>
<evidence type="ECO:0000256" key="2">
    <source>
        <dbReference type="ARBA" id="ARBA00006275"/>
    </source>
</evidence>
<dbReference type="InterPro" id="IPR000782">
    <property type="entry name" value="FAS1_domain"/>
</dbReference>
<dbReference type="InterPro" id="IPR018247">
    <property type="entry name" value="EF_Hand_1_Ca_BS"/>
</dbReference>
<sequence>MNCSLKRHLALLIAIVLFAAACKKDKAQPTENRDAENLVKALNGQVAKIDSLSEFAPYLKTLQLSNEDVAQGITVFAPVSSAFKNSGGRKASTENLQLRESLPDSSDLQDYVVKGLISASSLTNNAHFTSMSGKTLTITKTGDDIRVNGVLLTAKDGITGDKTMIYTINGLLNTNPSLVITVWDATNWSATKPRGVVTGGAVVALYSSRGDYATGKPPAYTTETDNNGKAKFNNVAVGTYYVVATKGDMSNIFKEKGFWNPQPVNGVLAGYAFDSLFQTQAEVTSSPQQPNAAPGNFRFLDANGDGRIDNNDFVALPYASVNAQQGLAASASVLIGYSNNNNLKAITSLEAATALLQSCYEVEAQAFLNFTMLDGYLSDNADATSAKWQAIDNFAFTPQEPVFANLWNGAYLQALPQLNRIIRDVPGLPDLTDKATVIAQAKALRAYIYLQLYTYFGNIPVLNGVIIPPDFSNANNRQLVYEQVKKDLEEAAAGLPLQWPQDQTFRLTKGAASALLARNALLQKDYKNATIYAQSVLNSGIYQLLPSYTNIFTTAPNAEVIWDLSGQAQLSEFNPYFIYGGIHGNLPTSRCPTIRLGEMYLIAAEGLLEQSGVTQDVVNYNNRLCNRLPTGLLLSMTNTAAQVRSTLRNNWNEEMLREGNRFVCLQRWGIAQSVLAAKGYTSPKNELLPIPIDFMINYNGMKQNPGY</sequence>
<evidence type="ECO:0000313" key="10">
    <source>
        <dbReference type="Proteomes" id="UP000260644"/>
    </source>
</evidence>
<dbReference type="Pfam" id="PF07980">
    <property type="entry name" value="SusD_RagB"/>
    <property type="match status" value="1"/>
</dbReference>
<dbReference type="Pfam" id="PF14322">
    <property type="entry name" value="SusD-like_3"/>
    <property type="match status" value="1"/>
</dbReference>
<evidence type="ECO:0000256" key="5">
    <source>
        <dbReference type="ARBA" id="ARBA00023237"/>
    </source>
</evidence>
<dbReference type="InterPro" id="IPR002048">
    <property type="entry name" value="EF_hand_dom"/>
</dbReference>
<feature type="chain" id="PRO_5017639791" evidence="6">
    <location>
        <begin position="20"/>
        <end position="707"/>
    </location>
</feature>
<dbReference type="InterPro" id="IPR012944">
    <property type="entry name" value="SusD_RagB_dom"/>
</dbReference>
<proteinExistence type="inferred from homology"/>
<keyword evidence="5" id="KW-0998">Cell outer membrane</keyword>
<evidence type="ECO:0000256" key="4">
    <source>
        <dbReference type="ARBA" id="ARBA00023136"/>
    </source>
</evidence>
<dbReference type="SMART" id="SM00554">
    <property type="entry name" value="FAS1"/>
    <property type="match status" value="1"/>
</dbReference>
<accession>A0A3E1YG78</accession>
<dbReference type="PROSITE" id="PS50213">
    <property type="entry name" value="FAS1"/>
    <property type="match status" value="1"/>
</dbReference>
<dbReference type="InterPro" id="IPR011990">
    <property type="entry name" value="TPR-like_helical_dom_sf"/>
</dbReference>
<evidence type="ECO:0000259" key="7">
    <source>
        <dbReference type="PROSITE" id="PS50213"/>
    </source>
</evidence>
<dbReference type="InterPro" id="IPR013783">
    <property type="entry name" value="Ig-like_fold"/>
</dbReference>
<keyword evidence="3 6" id="KW-0732">Signal</keyword>
<feature type="domain" description="EF-hand" evidence="8">
    <location>
        <begin position="297"/>
        <end position="323"/>
    </location>
</feature>
<reference evidence="9 10" key="1">
    <citation type="submission" date="2018-07" db="EMBL/GenBank/DDBJ databases">
        <title>Chitinophaga K2CV101002-2 sp. nov., isolated from a monsoon evergreen broad-leaved forest soil.</title>
        <authorList>
            <person name="Lv Y."/>
        </authorList>
    </citation>
    <scope>NUCLEOTIDE SEQUENCE [LARGE SCALE GENOMIC DNA]</scope>
    <source>
        <strain evidence="9 10">GDMCC 1.1288</strain>
    </source>
</reference>
<comment type="caution">
    <text evidence="9">The sequence shown here is derived from an EMBL/GenBank/DDBJ whole genome shotgun (WGS) entry which is preliminary data.</text>
</comment>
<dbReference type="InterPro" id="IPR033985">
    <property type="entry name" value="SusD-like_N"/>
</dbReference>
<dbReference type="Gene3D" id="1.25.40.390">
    <property type="match status" value="2"/>
</dbReference>